<organism evidence="2 3">
    <name type="scientific">Siphonobacter aquaeclarae</name>
    <dbReference type="NCBI Taxonomy" id="563176"/>
    <lineage>
        <taxon>Bacteria</taxon>
        <taxon>Pseudomonadati</taxon>
        <taxon>Bacteroidota</taxon>
        <taxon>Cytophagia</taxon>
        <taxon>Cytophagales</taxon>
        <taxon>Cytophagaceae</taxon>
        <taxon>Siphonobacter</taxon>
    </lineage>
</organism>
<protein>
    <recommendedName>
        <fullName evidence="1">DUF7668 domain-containing protein</fullName>
    </recommendedName>
</protein>
<dbReference type="Pfam" id="PF24705">
    <property type="entry name" value="DUF7668"/>
    <property type="match status" value="1"/>
</dbReference>
<name>A0A1G9VBG1_9BACT</name>
<reference evidence="2 3" key="1">
    <citation type="submission" date="2016-10" db="EMBL/GenBank/DDBJ databases">
        <authorList>
            <person name="de Groot N.N."/>
        </authorList>
    </citation>
    <scope>NUCLEOTIDE SEQUENCE [LARGE SCALE GENOMIC DNA]</scope>
    <source>
        <strain evidence="2 3">DSM 21668</strain>
    </source>
</reference>
<dbReference type="AlphaFoldDB" id="A0A1G9VBG1"/>
<evidence type="ECO:0000313" key="2">
    <source>
        <dbReference type="EMBL" id="SDM69413.1"/>
    </source>
</evidence>
<dbReference type="RefSeq" id="WP_093207255.1">
    <property type="nucleotide sequence ID" value="NZ_FNGS01000008.1"/>
</dbReference>
<sequence>MQRPQIADILARVISDLAEGAYDHLVANDRDQILTSGEIEESIADAGGKITMPPSDALLEFEDFGEEADDEHYIEFELWVDGEPGDLVLCLNVWQTGEYAVEAIHEL</sequence>
<accession>A0A1G9VBG1</accession>
<dbReference type="OrthoDB" id="965084at2"/>
<evidence type="ECO:0000259" key="1">
    <source>
        <dbReference type="Pfam" id="PF24705"/>
    </source>
</evidence>
<feature type="domain" description="DUF7668" evidence="1">
    <location>
        <begin position="15"/>
        <end position="105"/>
    </location>
</feature>
<evidence type="ECO:0000313" key="3">
    <source>
        <dbReference type="Proteomes" id="UP000198901"/>
    </source>
</evidence>
<dbReference type="EMBL" id="FNGS01000008">
    <property type="protein sequence ID" value="SDM69413.1"/>
    <property type="molecule type" value="Genomic_DNA"/>
</dbReference>
<keyword evidence="3" id="KW-1185">Reference proteome</keyword>
<proteinExistence type="predicted"/>
<dbReference type="InterPro" id="IPR056085">
    <property type="entry name" value="DUF7668"/>
</dbReference>
<dbReference type="Proteomes" id="UP000198901">
    <property type="component" value="Unassembled WGS sequence"/>
</dbReference>
<gene>
    <name evidence="2" type="ORF">SAMN04488090_4041</name>
</gene>